<name>A0A0N4TKW1_BRUPA</name>
<feature type="transmembrane region" description="Helical" evidence="1">
    <location>
        <begin position="7"/>
        <end position="37"/>
    </location>
</feature>
<evidence type="ECO:0000313" key="3">
    <source>
        <dbReference type="Proteomes" id="UP000278627"/>
    </source>
</evidence>
<keyword evidence="1" id="KW-1133">Transmembrane helix</keyword>
<keyword evidence="1" id="KW-0472">Membrane</keyword>
<dbReference type="WBParaSite" id="BPAG_0000899901-mRNA-1">
    <property type="protein sequence ID" value="BPAG_0000899901-mRNA-1"/>
    <property type="gene ID" value="BPAG_0000899901"/>
</dbReference>
<sequence length="67" mass="8013">MRCDPTFSLLFVYCLSSHPILFVYSCLLSVLFLHIVFLNCIVFIIYLFLFFFYFFYIAVVLILSYVT</sequence>
<reference evidence="4" key="1">
    <citation type="submission" date="2017-02" db="UniProtKB">
        <authorList>
            <consortium name="WormBaseParasite"/>
        </authorList>
    </citation>
    <scope>IDENTIFICATION</scope>
</reference>
<protein>
    <submittedName>
        <fullName evidence="4">Ovule protein</fullName>
    </submittedName>
</protein>
<dbReference type="EMBL" id="UZAD01013144">
    <property type="protein sequence ID" value="VDN90147.1"/>
    <property type="molecule type" value="Genomic_DNA"/>
</dbReference>
<reference evidence="2 3" key="2">
    <citation type="submission" date="2018-11" db="EMBL/GenBank/DDBJ databases">
        <authorList>
            <consortium name="Pathogen Informatics"/>
        </authorList>
    </citation>
    <scope>NUCLEOTIDE SEQUENCE [LARGE SCALE GENOMIC DNA]</scope>
</reference>
<keyword evidence="3" id="KW-1185">Reference proteome</keyword>
<proteinExistence type="predicted"/>
<organism evidence="4">
    <name type="scientific">Brugia pahangi</name>
    <name type="common">Filarial nematode worm</name>
    <dbReference type="NCBI Taxonomy" id="6280"/>
    <lineage>
        <taxon>Eukaryota</taxon>
        <taxon>Metazoa</taxon>
        <taxon>Ecdysozoa</taxon>
        <taxon>Nematoda</taxon>
        <taxon>Chromadorea</taxon>
        <taxon>Rhabditida</taxon>
        <taxon>Spirurina</taxon>
        <taxon>Spiruromorpha</taxon>
        <taxon>Filarioidea</taxon>
        <taxon>Onchocercidae</taxon>
        <taxon>Brugia</taxon>
    </lineage>
</organism>
<feature type="transmembrane region" description="Helical" evidence="1">
    <location>
        <begin position="43"/>
        <end position="66"/>
    </location>
</feature>
<gene>
    <name evidence="2" type="ORF">BPAG_LOCUS8961</name>
</gene>
<evidence type="ECO:0000313" key="4">
    <source>
        <dbReference type="WBParaSite" id="BPAG_0000899901-mRNA-1"/>
    </source>
</evidence>
<dbReference type="Proteomes" id="UP000278627">
    <property type="component" value="Unassembled WGS sequence"/>
</dbReference>
<evidence type="ECO:0000313" key="2">
    <source>
        <dbReference type="EMBL" id="VDN90147.1"/>
    </source>
</evidence>
<keyword evidence="1" id="KW-0812">Transmembrane</keyword>
<dbReference type="AlphaFoldDB" id="A0A0N4TKW1"/>
<accession>A0A0N4TKW1</accession>
<dbReference type="PROSITE" id="PS51257">
    <property type="entry name" value="PROKAR_LIPOPROTEIN"/>
    <property type="match status" value="1"/>
</dbReference>
<evidence type="ECO:0000256" key="1">
    <source>
        <dbReference type="SAM" id="Phobius"/>
    </source>
</evidence>